<feature type="transmembrane region" description="Helical" evidence="1">
    <location>
        <begin position="43"/>
        <end position="62"/>
    </location>
</feature>
<evidence type="ECO:0000256" key="1">
    <source>
        <dbReference type="SAM" id="Phobius"/>
    </source>
</evidence>
<accession>A0A1Q5PZL0</accession>
<dbReference type="EMBL" id="MQVR01000093">
    <property type="protein sequence ID" value="OKL53063.1"/>
    <property type="molecule type" value="Genomic_DNA"/>
</dbReference>
<keyword evidence="1" id="KW-0812">Transmembrane</keyword>
<keyword evidence="1" id="KW-1133">Transmembrane helix</keyword>
<name>A0A1Q5PZL0_9ACTO</name>
<dbReference type="Proteomes" id="UP000185628">
    <property type="component" value="Unassembled WGS sequence"/>
</dbReference>
<feature type="transmembrane region" description="Helical" evidence="1">
    <location>
        <begin position="165"/>
        <end position="183"/>
    </location>
</feature>
<keyword evidence="3" id="KW-1185">Reference proteome</keyword>
<sequence length="185" mass="19189">MIGLYARSRGMLGASVMVLLGIVGAVALLNASEGIVNLIDSGITPLGRIILVLVGMGLAVPLGQRSEADYMGNTRSDLRIAHTTIVMGLAIVLGLGLALYVKEPNVLALPRLVVFYTGLAMISVRAWGSGFAWVAPGVAVVAIGLLLPPDAQSPTNVIMSQTNSAVVWLIVVVTAVVGYAATVRR</sequence>
<protein>
    <submittedName>
        <fullName evidence="2">Uncharacterized protein</fullName>
    </submittedName>
</protein>
<gene>
    <name evidence="2" type="ORF">BSZ39_11520</name>
</gene>
<proteinExistence type="predicted"/>
<evidence type="ECO:0000313" key="2">
    <source>
        <dbReference type="EMBL" id="OKL53063.1"/>
    </source>
</evidence>
<comment type="caution">
    <text evidence="2">The sequence shown here is derived from an EMBL/GenBank/DDBJ whole genome shotgun (WGS) entry which is preliminary data.</text>
</comment>
<dbReference type="AlphaFoldDB" id="A0A1Q5PZL0"/>
<keyword evidence="1" id="KW-0472">Membrane</keyword>
<feature type="transmembrane region" description="Helical" evidence="1">
    <location>
        <begin position="12"/>
        <end position="31"/>
    </location>
</feature>
<evidence type="ECO:0000313" key="3">
    <source>
        <dbReference type="Proteomes" id="UP000185628"/>
    </source>
</evidence>
<organism evidence="2 3">
    <name type="scientific">Bowdeniella nasicola</name>
    <dbReference type="NCBI Taxonomy" id="208480"/>
    <lineage>
        <taxon>Bacteria</taxon>
        <taxon>Bacillati</taxon>
        <taxon>Actinomycetota</taxon>
        <taxon>Actinomycetes</taxon>
        <taxon>Actinomycetales</taxon>
        <taxon>Actinomycetaceae</taxon>
        <taxon>Bowdeniella</taxon>
    </lineage>
</organism>
<dbReference type="RefSeq" id="WP_073717471.1">
    <property type="nucleotide sequence ID" value="NZ_MQVR01000093.1"/>
</dbReference>
<feature type="transmembrane region" description="Helical" evidence="1">
    <location>
        <begin position="131"/>
        <end position="149"/>
    </location>
</feature>
<feature type="transmembrane region" description="Helical" evidence="1">
    <location>
        <begin position="83"/>
        <end position="101"/>
    </location>
</feature>
<reference evidence="3" key="1">
    <citation type="submission" date="2016-12" db="EMBL/GenBank/DDBJ databases">
        <authorList>
            <person name="Meng X."/>
        </authorList>
    </citation>
    <scope>NUCLEOTIDE SEQUENCE [LARGE SCALE GENOMIC DNA]</scope>
    <source>
        <strain evidence="3">DSM 19116</strain>
    </source>
</reference>